<reference evidence="2 3" key="1">
    <citation type="submission" date="2020-11" db="EMBL/GenBank/DDBJ databases">
        <title>Enhanced detection system for hospital associated transmission using whole genome sequencing surveillance.</title>
        <authorList>
            <person name="Harrison L.H."/>
            <person name="Van Tyne D."/>
            <person name="Marsh J.W."/>
            <person name="Griffith M.P."/>
            <person name="Snyder D.J."/>
            <person name="Cooper V.S."/>
            <person name="Mustapha M."/>
        </authorList>
    </citation>
    <scope>NUCLEOTIDE SEQUENCE [LARGE SCALE GENOMIC DNA]</scope>
    <source>
        <strain evidence="2 3">PR00075</strain>
    </source>
</reference>
<proteinExistence type="predicted"/>
<organism evidence="2 3">
    <name type="scientific">Proteus alimentorum</name>
    <dbReference type="NCBI Taxonomy" id="1973495"/>
    <lineage>
        <taxon>Bacteria</taxon>
        <taxon>Pseudomonadati</taxon>
        <taxon>Pseudomonadota</taxon>
        <taxon>Gammaproteobacteria</taxon>
        <taxon>Enterobacterales</taxon>
        <taxon>Morganellaceae</taxon>
        <taxon>Proteus</taxon>
    </lineage>
</organism>
<protein>
    <recommendedName>
        <fullName evidence="1">Imm33-like domain-containing protein</fullName>
    </recommendedName>
</protein>
<dbReference type="Pfam" id="PF24719">
    <property type="entry name" value="Imm33-like"/>
    <property type="match status" value="1"/>
</dbReference>
<accession>A0ABS0IYJ1</accession>
<dbReference type="RefSeq" id="WP_196568761.1">
    <property type="nucleotide sequence ID" value="NZ_JADRYY010000047.1"/>
</dbReference>
<sequence>MNRNDKLFISEQQKIMCERYGVLPQQPEEMVAIALDNLNGNPIYGTRIKHSEGGTISWFFYCEEYCAKDNFYQPLHTEHLEELLPEVINYLYLPEGYNFIIDRDGYEDVWFEEINE</sequence>
<gene>
    <name evidence="2" type="ORF">I4902_17820</name>
</gene>
<comment type="caution">
    <text evidence="2">The sequence shown here is derived from an EMBL/GenBank/DDBJ whole genome shotgun (WGS) entry which is preliminary data.</text>
</comment>
<dbReference type="EMBL" id="JADSJP010000051">
    <property type="protein sequence ID" value="MBG2881107.1"/>
    <property type="molecule type" value="Genomic_DNA"/>
</dbReference>
<feature type="domain" description="Imm33-like" evidence="1">
    <location>
        <begin position="12"/>
        <end position="112"/>
    </location>
</feature>
<name>A0ABS0IYJ1_9GAMM</name>
<dbReference type="InterPro" id="IPR056509">
    <property type="entry name" value="Imm33-like"/>
</dbReference>
<evidence type="ECO:0000313" key="2">
    <source>
        <dbReference type="EMBL" id="MBG2881107.1"/>
    </source>
</evidence>
<evidence type="ECO:0000313" key="3">
    <source>
        <dbReference type="Proteomes" id="UP000614721"/>
    </source>
</evidence>
<evidence type="ECO:0000259" key="1">
    <source>
        <dbReference type="Pfam" id="PF24719"/>
    </source>
</evidence>
<keyword evidence="3" id="KW-1185">Reference proteome</keyword>
<dbReference type="Proteomes" id="UP000614721">
    <property type="component" value="Unassembled WGS sequence"/>
</dbReference>